<evidence type="ECO:0000256" key="2">
    <source>
        <dbReference type="ARBA" id="ARBA00005551"/>
    </source>
</evidence>
<dbReference type="GO" id="GO:1902600">
    <property type="term" value="P:proton transmembrane transport"/>
    <property type="evidence" value="ECO:0007669"/>
    <property type="project" value="InterPro"/>
</dbReference>
<feature type="transmembrane region" description="Helical" evidence="7">
    <location>
        <begin position="146"/>
        <end position="168"/>
    </location>
</feature>
<feature type="transmembrane region" description="Helical" evidence="7">
    <location>
        <begin position="6"/>
        <end position="24"/>
    </location>
</feature>
<dbReference type="GO" id="GO:0015297">
    <property type="term" value="F:antiporter activity"/>
    <property type="evidence" value="ECO:0007669"/>
    <property type="project" value="InterPro"/>
</dbReference>
<evidence type="ECO:0000256" key="3">
    <source>
        <dbReference type="ARBA" id="ARBA00022448"/>
    </source>
</evidence>
<feature type="transmembrane region" description="Helical" evidence="7">
    <location>
        <begin position="216"/>
        <end position="234"/>
    </location>
</feature>
<feature type="transmembrane region" description="Helical" evidence="7">
    <location>
        <begin position="85"/>
        <end position="109"/>
    </location>
</feature>
<keyword evidence="10" id="KW-1185">Reference proteome</keyword>
<dbReference type="Pfam" id="PF00999">
    <property type="entry name" value="Na_H_Exchanger"/>
    <property type="match status" value="1"/>
</dbReference>
<feature type="domain" description="Cation/H+ exchanger transmembrane" evidence="8">
    <location>
        <begin position="17"/>
        <end position="349"/>
    </location>
</feature>
<dbReference type="EMBL" id="ALPT02000061">
    <property type="protein sequence ID" value="KGA96432.1"/>
    <property type="molecule type" value="Genomic_DNA"/>
</dbReference>
<keyword evidence="5 7" id="KW-1133">Transmembrane helix</keyword>
<dbReference type="eggNOG" id="COG0475">
    <property type="taxonomic scope" value="Bacteria"/>
</dbReference>
<comment type="similarity">
    <text evidence="2">Belongs to the monovalent cation:proton antiporter 2 (CPA2) transporter (TC 2.A.37) family.</text>
</comment>
<dbReference type="Gene3D" id="1.20.1530.20">
    <property type="match status" value="1"/>
</dbReference>
<keyword evidence="4 7" id="KW-0812">Transmembrane</keyword>
<dbReference type="Proteomes" id="UP000002754">
    <property type="component" value="Unassembled WGS sequence"/>
</dbReference>
<evidence type="ECO:0000256" key="4">
    <source>
        <dbReference type="ARBA" id="ARBA00022692"/>
    </source>
</evidence>
<organism evidence="9 10">
    <name type="scientific">Alkalihalobacillus alcalophilus ATCC 27647 = CGMCC 1.3604</name>
    <dbReference type="NCBI Taxonomy" id="1218173"/>
    <lineage>
        <taxon>Bacteria</taxon>
        <taxon>Bacillati</taxon>
        <taxon>Bacillota</taxon>
        <taxon>Bacilli</taxon>
        <taxon>Bacillales</taxon>
        <taxon>Bacillaceae</taxon>
        <taxon>Alkalihalobacillus</taxon>
    </lineage>
</organism>
<evidence type="ECO:0000256" key="1">
    <source>
        <dbReference type="ARBA" id="ARBA00004141"/>
    </source>
</evidence>
<feature type="transmembrane region" description="Helical" evidence="7">
    <location>
        <begin position="31"/>
        <end position="48"/>
    </location>
</feature>
<evidence type="ECO:0000256" key="6">
    <source>
        <dbReference type="ARBA" id="ARBA00023136"/>
    </source>
</evidence>
<keyword evidence="3" id="KW-0813">Transport</keyword>
<dbReference type="GO" id="GO:0016020">
    <property type="term" value="C:membrane"/>
    <property type="evidence" value="ECO:0007669"/>
    <property type="project" value="UniProtKB-SubCell"/>
</dbReference>
<comment type="subcellular location">
    <subcellularLocation>
        <location evidence="1">Membrane</location>
        <topology evidence="1">Multi-pass membrane protein</topology>
    </subcellularLocation>
</comment>
<reference evidence="9 10" key="1">
    <citation type="journal article" date="2014" name="Genome Announc.">
        <title>Draft Genome Sequence of Bacillus alcalophilus AV1934, a Classic Alkaliphile Isolated from Human Feces in 1934.</title>
        <authorList>
            <person name="Attie O."/>
            <person name="Jayaprakash A."/>
            <person name="Shah H."/>
            <person name="Paulsen I.T."/>
            <person name="Morino M."/>
            <person name="Takahashi Y."/>
            <person name="Narumi I."/>
            <person name="Sachidanandam R."/>
            <person name="Satoh K."/>
            <person name="Ito M."/>
            <person name="Krulwich T.A."/>
        </authorList>
    </citation>
    <scope>NUCLEOTIDE SEQUENCE [LARGE SCALE GENOMIC DNA]</scope>
    <source>
        <strain evidence="9 10">AV1934</strain>
    </source>
</reference>
<proteinExistence type="inferred from homology"/>
<evidence type="ECO:0000313" key="10">
    <source>
        <dbReference type="Proteomes" id="UP000002754"/>
    </source>
</evidence>
<accession>A0A094YSH5</accession>
<feature type="transmembrane region" description="Helical" evidence="7">
    <location>
        <begin position="54"/>
        <end position="73"/>
    </location>
</feature>
<dbReference type="PANTHER" id="PTHR42751:SF6">
    <property type="entry name" value="CONSERVED INTEGRAL MEMBRANE TRANSPORT PROTEIN-RELATED"/>
    <property type="match status" value="1"/>
</dbReference>
<dbReference type="InterPro" id="IPR038770">
    <property type="entry name" value="Na+/solute_symporter_sf"/>
</dbReference>
<evidence type="ECO:0000313" key="9">
    <source>
        <dbReference type="EMBL" id="KGA96432.1"/>
    </source>
</evidence>
<protein>
    <submittedName>
        <fullName evidence="9">Sodium:proton exchanger</fullName>
    </submittedName>
</protein>
<evidence type="ECO:0000256" key="5">
    <source>
        <dbReference type="ARBA" id="ARBA00022989"/>
    </source>
</evidence>
<evidence type="ECO:0000256" key="7">
    <source>
        <dbReference type="SAM" id="Phobius"/>
    </source>
</evidence>
<evidence type="ECO:0000259" key="8">
    <source>
        <dbReference type="Pfam" id="PF00999"/>
    </source>
</evidence>
<feature type="transmembrane region" description="Helical" evidence="7">
    <location>
        <begin position="269"/>
        <end position="285"/>
    </location>
</feature>
<dbReference type="STRING" id="1218173.BALCAV_0216185"/>
<feature type="transmembrane region" description="Helical" evidence="7">
    <location>
        <begin position="180"/>
        <end position="204"/>
    </location>
</feature>
<dbReference type="AlphaFoldDB" id="A0A094YSH5"/>
<name>A0A094YSH5_ALKAL</name>
<dbReference type="PANTHER" id="PTHR42751">
    <property type="entry name" value="SODIUM/HYDROGEN EXCHANGER FAMILY/TRKA DOMAIN PROTEIN"/>
    <property type="match status" value="1"/>
</dbReference>
<sequence>MWILEINELLGSGLVLLLLFFVGFFGTKFRIPSVILFILLGIVLGGLLTDNHLLHFAGEIGIVLLFFMLGMEFPIKQLLTVAKKVLGPGVLDVVLSFGVTVLISALMGLDFLSSFIVGAVVYATSSSITAKLLESSNRMGNPESELMLGILIFEDLVAPIMVAILVGFTSGQAVTLASMSWLVVKVIALVAGAILIGRSVFVHLGPFFRRHVNGDGIILFVTGIALAYGGLALYLGLSEVLGAFLAGIMMAEVRRTHEIEQIVVRSRDLLMPLFFLYFGTTIHFNEGVPMLGLLFVILVWSIVAKLLVGVIGGRWYGLSKRVSLRAGLCLTPRGEFSIIIAALASVSLKAFSSVFILASAMIGIALFQFAPDISKKIYGEPSSKDGVEVSQ</sequence>
<gene>
    <name evidence="9" type="ORF">BALCAV_0216185</name>
</gene>
<feature type="transmembrane region" description="Helical" evidence="7">
    <location>
        <begin position="291"/>
        <end position="312"/>
    </location>
</feature>
<dbReference type="InterPro" id="IPR006153">
    <property type="entry name" value="Cation/H_exchanger_TM"/>
</dbReference>
<comment type="caution">
    <text evidence="9">The sequence shown here is derived from an EMBL/GenBank/DDBJ whole genome shotgun (WGS) entry which is preliminary data.</text>
</comment>
<feature type="transmembrane region" description="Helical" evidence="7">
    <location>
        <begin position="115"/>
        <end position="134"/>
    </location>
</feature>
<keyword evidence="6 7" id="KW-0472">Membrane</keyword>